<dbReference type="Gene3D" id="2.60.40.10">
    <property type="entry name" value="Immunoglobulins"/>
    <property type="match status" value="1"/>
</dbReference>
<dbReference type="PANTHER" id="PTHR46484">
    <property type="entry name" value="SI:CH211-171H4.5-RELATED"/>
    <property type="match status" value="1"/>
</dbReference>
<name>A0AAV6ZSA8_ENGPU</name>
<organism evidence="3 4">
    <name type="scientific">Engystomops pustulosus</name>
    <name type="common">Tungara frog</name>
    <name type="synonym">Physalaemus pustulosus</name>
    <dbReference type="NCBI Taxonomy" id="76066"/>
    <lineage>
        <taxon>Eukaryota</taxon>
        <taxon>Metazoa</taxon>
        <taxon>Chordata</taxon>
        <taxon>Craniata</taxon>
        <taxon>Vertebrata</taxon>
        <taxon>Euteleostomi</taxon>
        <taxon>Amphibia</taxon>
        <taxon>Batrachia</taxon>
        <taxon>Anura</taxon>
        <taxon>Neobatrachia</taxon>
        <taxon>Hyloidea</taxon>
        <taxon>Leptodactylidae</taxon>
        <taxon>Leiuperinae</taxon>
        <taxon>Engystomops</taxon>
    </lineage>
</organism>
<dbReference type="EMBL" id="WNYA01000294">
    <property type="protein sequence ID" value="KAG8548908.1"/>
    <property type="molecule type" value="Genomic_DNA"/>
</dbReference>
<dbReference type="AlphaFoldDB" id="A0AAV6ZSA8"/>
<comment type="caution">
    <text evidence="3">The sequence shown here is derived from an EMBL/GenBank/DDBJ whole genome shotgun (WGS) entry which is preliminary data.</text>
</comment>
<accession>A0AAV6ZSA8</accession>
<keyword evidence="1" id="KW-1133">Transmembrane helix</keyword>
<dbReference type="PANTHER" id="PTHR46484:SF1">
    <property type="entry name" value="SCHWANN CELL MYELIN PROTEIN-RELATED"/>
    <property type="match status" value="1"/>
</dbReference>
<evidence type="ECO:0000256" key="1">
    <source>
        <dbReference type="SAM" id="Phobius"/>
    </source>
</evidence>
<dbReference type="Proteomes" id="UP000824782">
    <property type="component" value="Unassembled WGS sequence"/>
</dbReference>
<dbReference type="InterPro" id="IPR036179">
    <property type="entry name" value="Ig-like_dom_sf"/>
</dbReference>
<gene>
    <name evidence="3" type="ORF">GDO81_023587</name>
</gene>
<proteinExistence type="predicted"/>
<dbReference type="InterPro" id="IPR013783">
    <property type="entry name" value="Ig-like_fold"/>
</dbReference>
<keyword evidence="4" id="KW-1185">Reference proteome</keyword>
<reference evidence="3" key="1">
    <citation type="thesis" date="2020" institute="ProQuest LLC" country="789 East Eisenhower Parkway, Ann Arbor, MI, USA">
        <title>Comparative Genomics and Chromosome Evolution.</title>
        <authorList>
            <person name="Mudd A.B."/>
        </authorList>
    </citation>
    <scope>NUCLEOTIDE SEQUENCE</scope>
    <source>
        <strain evidence="3">237g6f4</strain>
        <tissue evidence="3">Blood</tissue>
    </source>
</reference>
<evidence type="ECO:0000313" key="4">
    <source>
        <dbReference type="Proteomes" id="UP000824782"/>
    </source>
</evidence>
<sequence>MEEYRDRTSLVPGDNSCTLRIDPVRREDDGDIYYPAIAGYTFMNAYEEKSGIVSLRVIETVNIHLYVPKVMKEGEATTIRCAVNHTCGSSPPDLQWNKPGQIKKNSVKLEDGSWTEESFLTYIPSSVDDGSDALCTAEYPNIVAKRGKSLNILYGGSGIGKILLPVMIGAIGLLLLLLLLYLYWR</sequence>
<dbReference type="InterPro" id="IPR007110">
    <property type="entry name" value="Ig-like_dom"/>
</dbReference>
<keyword evidence="1" id="KW-0472">Membrane</keyword>
<dbReference type="SUPFAM" id="SSF48726">
    <property type="entry name" value="Immunoglobulin"/>
    <property type="match status" value="1"/>
</dbReference>
<feature type="transmembrane region" description="Helical" evidence="1">
    <location>
        <begin position="162"/>
        <end position="184"/>
    </location>
</feature>
<keyword evidence="1" id="KW-0812">Transmembrane</keyword>
<evidence type="ECO:0000259" key="2">
    <source>
        <dbReference type="PROSITE" id="PS50835"/>
    </source>
</evidence>
<feature type="domain" description="Ig-like" evidence="2">
    <location>
        <begin position="35"/>
        <end position="151"/>
    </location>
</feature>
<evidence type="ECO:0000313" key="3">
    <source>
        <dbReference type="EMBL" id="KAG8548908.1"/>
    </source>
</evidence>
<protein>
    <recommendedName>
        <fullName evidence="2">Ig-like domain-containing protein</fullName>
    </recommendedName>
</protein>
<dbReference type="PROSITE" id="PS50835">
    <property type="entry name" value="IG_LIKE"/>
    <property type="match status" value="1"/>
</dbReference>